<dbReference type="AlphaFoldDB" id="A0A9D1Z7X5"/>
<keyword evidence="2 7" id="KW-0479">Metal-binding</keyword>
<dbReference type="Gene3D" id="3.20.20.140">
    <property type="entry name" value="Metal-dependent hydrolases"/>
    <property type="match status" value="1"/>
</dbReference>
<evidence type="ECO:0000313" key="9">
    <source>
        <dbReference type="EMBL" id="HIY77874.1"/>
    </source>
</evidence>
<name>A0A9D1Z7X5_9FIRM</name>
<comment type="cofactor">
    <cofactor evidence="7">
        <name>a divalent metal cation</name>
        <dbReference type="ChEBI" id="CHEBI:60240"/>
    </cofactor>
    <text evidence="7">Binds 1 divalent metal cation per subunit.</text>
</comment>
<evidence type="ECO:0000256" key="3">
    <source>
        <dbReference type="ARBA" id="ARBA00022801"/>
    </source>
</evidence>
<feature type="binding site" evidence="7">
    <location>
        <position position="213"/>
    </location>
    <ligand>
        <name>Zn(2+)</name>
        <dbReference type="ChEBI" id="CHEBI:29105"/>
    </ligand>
</feature>
<evidence type="ECO:0000256" key="6">
    <source>
        <dbReference type="PIRSR" id="PIRSR038994-1"/>
    </source>
</evidence>
<accession>A0A9D1Z7X5</accession>
<keyword evidence="4 5" id="KW-0119">Carbohydrate metabolism</keyword>
<evidence type="ECO:0000313" key="10">
    <source>
        <dbReference type="Proteomes" id="UP000824135"/>
    </source>
</evidence>
<dbReference type="GO" id="GO:0008448">
    <property type="term" value="F:N-acetylglucosamine-6-phosphate deacetylase activity"/>
    <property type="evidence" value="ECO:0007669"/>
    <property type="project" value="InterPro"/>
</dbReference>
<dbReference type="PANTHER" id="PTHR11113">
    <property type="entry name" value="N-ACETYLGLUCOSAMINE-6-PHOSPHATE DEACETYLASE"/>
    <property type="match status" value="1"/>
</dbReference>
<organism evidence="9 10">
    <name type="scientific">Candidatus Borkfalkia excrementavium</name>
    <dbReference type="NCBI Taxonomy" id="2838505"/>
    <lineage>
        <taxon>Bacteria</taxon>
        <taxon>Bacillati</taxon>
        <taxon>Bacillota</taxon>
        <taxon>Clostridia</taxon>
        <taxon>Christensenellales</taxon>
        <taxon>Christensenellaceae</taxon>
        <taxon>Candidatus Borkfalkia</taxon>
    </lineage>
</organism>
<dbReference type="PANTHER" id="PTHR11113:SF14">
    <property type="entry name" value="N-ACETYLGLUCOSAMINE-6-PHOSPHATE DEACETYLASE"/>
    <property type="match status" value="1"/>
</dbReference>
<dbReference type="SUPFAM" id="SSF51556">
    <property type="entry name" value="Metallo-dependent hydrolases"/>
    <property type="match status" value="1"/>
</dbReference>
<dbReference type="Proteomes" id="UP000824135">
    <property type="component" value="Unassembled WGS sequence"/>
</dbReference>
<dbReference type="EMBL" id="DXCO01000019">
    <property type="protein sequence ID" value="HIY77874.1"/>
    <property type="molecule type" value="Genomic_DNA"/>
</dbReference>
<dbReference type="InterPro" id="IPR032466">
    <property type="entry name" value="Metal_Hydrolase"/>
</dbReference>
<protein>
    <submittedName>
        <fullName evidence="9">Amidohydrolase family protein</fullName>
    </submittedName>
</protein>
<evidence type="ECO:0000256" key="1">
    <source>
        <dbReference type="ARBA" id="ARBA00010716"/>
    </source>
</evidence>
<dbReference type="InterPro" id="IPR003764">
    <property type="entry name" value="GlcNAc_6-P_deAcase"/>
</dbReference>
<dbReference type="InterPro" id="IPR011059">
    <property type="entry name" value="Metal-dep_hydrolase_composite"/>
</dbReference>
<dbReference type="GO" id="GO:0046872">
    <property type="term" value="F:metal ion binding"/>
    <property type="evidence" value="ECO:0007669"/>
    <property type="project" value="UniProtKB-KW"/>
</dbReference>
<reference evidence="9" key="1">
    <citation type="journal article" date="2021" name="PeerJ">
        <title>Extensive microbial diversity within the chicken gut microbiome revealed by metagenomics and culture.</title>
        <authorList>
            <person name="Gilroy R."/>
            <person name="Ravi A."/>
            <person name="Getino M."/>
            <person name="Pursley I."/>
            <person name="Horton D.L."/>
            <person name="Alikhan N.F."/>
            <person name="Baker D."/>
            <person name="Gharbi K."/>
            <person name="Hall N."/>
            <person name="Watson M."/>
            <person name="Adriaenssens E.M."/>
            <person name="Foster-Nyarko E."/>
            <person name="Jarju S."/>
            <person name="Secka A."/>
            <person name="Antonio M."/>
            <person name="Oren A."/>
            <person name="Chaudhuri R.R."/>
            <person name="La Ragione R."/>
            <person name="Hildebrand F."/>
            <person name="Pallen M.J."/>
        </authorList>
    </citation>
    <scope>NUCLEOTIDE SEQUENCE</scope>
    <source>
        <strain evidence="9">CHK199-9574</strain>
    </source>
</reference>
<gene>
    <name evidence="9" type="ORF">H9728_02410</name>
</gene>
<dbReference type="InterPro" id="IPR006680">
    <property type="entry name" value="Amidohydro-rel"/>
</dbReference>
<evidence type="ECO:0000256" key="5">
    <source>
        <dbReference type="PIRNR" id="PIRNR038994"/>
    </source>
</evidence>
<keyword evidence="3 5" id="KW-0378">Hydrolase</keyword>
<evidence type="ECO:0000259" key="8">
    <source>
        <dbReference type="Pfam" id="PF01979"/>
    </source>
</evidence>
<evidence type="ECO:0000256" key="7">
    <source>
        <dbReference type="PIRSR" id="PIRSR038994-3"/>
    </source>
</evidence>
<sequence length="377" mass="41102">MKRIRCGRIISDGKIFPGYVYYENGVIAEVSGRDLPCEEEYDAGEFYLAPGFIDTHTHGGADVDFTFCDAQEAIRAADFHFSHGTTTIFPTTLASDYENTARALRELKKAQASGAAKGEIGGAHIEGPYFAPSMAGAQNPKYLTDPVEKDYTRILDEFGGFVKKWSYAPERDRDAKFCRYLIGRGVLASAGHTAAIYDDMLAAYDAGLRCVTHLYSCTSTITREKGFRRLGVIECAYLFEDMDAELIADGKHIPKELIRLVFRLKGAEHIMLVTDSLSIAGSGKTSGELNGVPYIVEDGVAKLADRSAFAGSVATADRLVAECVAAGVPLEDAVRAMTETPARALKLNKGRIAKGYDADFVIFDDKIAVKRVISRGR</sequence>
<evidence type="ECO:0000256" key="4">
    <source>
        <dbReference type="ARBA" id="ARBA00023277"/>
    </source>
</evidence>
<comment type="caution">
    <text evidence="9">The sequence shown here is derived from an EMBL/GenBank/DDBJ whole genome shotgun (WGS) entry which is preliminary data.</text>
</comment>
<evidence type="ECO:0000256" key="2">
    <source>
        <dbReference type="ARBA" id="ARBA00022723"/>
    </source>
</evidence>
<feature type="domain" description="Amidohydrolase-related" evidence="8">
    <location>
        <begin position="47"/>
        <end position="376"/>
    </location>
</feature>
<reference evidence="9" key="2">
    <citation type="submission" date="2021-04" db="EMBL/GenBank/DDBJ databases">
        <authorList>
            <person name="Gilroy R."/>
        </authorList>
    </citation>
    <scope>NUCLEOTIDE SEQUENCE</scope>
    <source>
        <strain evidence="9">CHK199-9574</strain>
    </source>
</reference>
<dbReference type="SUPFAM" id="SSF51338">
    <property type="entry name" value="Composite domain of metallo-dependent hydrolases"/>
    <property type="match status" value="1"/>
</dbReference>
<dbReference type="Gene3D" id="2.30.40.10">
    <property type="entry name" value="Urease, subunit C, domain 1"/>
    <property type="match status" value="1"/>
</dbReference>
<dbReference type="GO" id="GO:0006046">
    <property type="term" value="P:N-acetylglucosamine catabolic process"/>
    <property type="evidence" value="ECO:0007669"/>
    <property type="project" value="TreeGrafter"/>
</dbReference>
<feature type="binding site" evidence="7">
    <location>
        <position position="126"/>
    </location>
    <ligand>
        <name>Zn(2+)</name>
        <dbReference type="ChEBI" id="CHEBI:29105"/>
    </ligand>
</feature>
<proteinExistence type="inferred from homology"/>
<feature type="binding site" evidence="7">
    <location>
        <position position="192"/>
    </location>
    <ligand>
        <name>Zn(2+)</name>
        <dbReference type="ChEBI" id="CHEBI:29105"/>
    </ligand>
</feature>
<feature type="active site" description="Proton donor/acceptor" evidence="6">
    <location>
        <position position="275"/>
    </location>
</feature>
<dbReference type="Pfam" id="PF01979">
    <property type="entry name" value="Amidohydro_1"/>
    <property type="match status" value="1"/>
</dbReference>
<comment type="similarity">
    <text evidence="1 5">Belongs to the metallo-dependent hydrolases superfamily. NagA family.</text>
</comment>
<dbReference type="PIRSF" id="PIRSF038994">
    <property type="entry name" value="NagA"/>
    <property type="match status" value="1"/>
</dbReference>